<protein>
    <submittedName>
        <fullName evidence="1">Uncharacterized protein</fullName>
    </submittedName>
</protein>
<evidence type="ECO:0000313" key="2">
    <source>
        <dbReference type="Proteomes" id="UP000054097"/>
    </source>
</evidence>
<dbReference type="HOGENOM" id="CLU_1035002_0_0_1"/>
<dbReference type="Proteomes" id="UP000054097">
    <property type="component" value="Unassembled WGS sequence"/>
</dbReference>
<keyword evidence="2" id="KW-1185">Reference proteome</keyword>
<proteinExistence type="predicted"/>
<reference evidence="1 2" key="1">
    <citation type="submission" date="2014-04" db="EMBL/GenBank/DDBJ databases">
        <authorList>
            <consortium name="DOE Joint Genome Institute"/>
            <person name="Kuo A."/>
            <person name="Zuccaro A."/>
            <person name="Kohler A."/>
            <person name="Nagy L.G."/>
            <person name="Floudas D."/>
            <person name="Copeland A."/>
            <person name="Barry K.W."/>
            <person name="Cichocki N."/>
            <person name="Veneault-Fourrey C."/>
            <person name="LaButti K."/>
            <person name="Lindquist E.A."/>
            <person name="Lipzen A."/>
            <person name="Lundell T."/>
            <person name="Morin E."/>
            <person name="Murat C."/>
            <person name="Sun H."/>
            <person name="Tunlid A."/>
            <person name="Henrissat B."/>
            <person name="Grigoriev I.V."/>
            <person name="Hibbett D.S."/>
            <person name="Martin F."/>
            <person name="Nordberg H.P."/>
            <person name="Cantor M.N."/>
            <person name="Hua S.X."/>
        </authorList>
    </citation>
    <scope>NUCLEOTIDE SEQUENCE [LARGE SCALE GENOMIC DNA]</scope>
    <source>
        <strain evidence="1 2">MAFF 305830</strain>
    </source>
</reference>
<sequence>MRRRKRDQTVKDELLKGRGAVAIGITRHMEELSTSSKVKLSVKQPEATRLQLGDVERGKAAPCEQVGQTGKETEELSEALKSVPGFNMVSWGMGTVGPKTSRVTDSHVRHKNAYLGFLAHLRGIVTTTPNVPAVTSLLTLPFLARLAVEDSETTLRLDLAPSLNWLTRRSALAAIHSNTLLIEQIHVATPFLDGSASSYSYGGFGTTSSLPTSPTQLTKVNFSLCGKVVYMPPEAIQAEQDKAHGIIALKLPINPTPATFQAPSVAPSP</sequence>
<dbReference type="EMBL" id="KN824303">
    <property type="protein sequence ID" value="KIM26874.1"/>
    <property type="molecule type" value="Genomic_DNA"/>
</dbReference>
<dbReference type="AlphaFoldDB" id="A0A0C3B3T8"/>
<accession>A0A0C3B3T8</accession>
<organism evidence="1 2">
    <name type="scientific">Serendipita vermifera MAFF 305830</name>
    <dbReference type="NCBI Taxonomy" id="933852"/>
    <lineage>
        <taxon>Eukaryota</taxon>
        <taxon>Fungi</taxon>
        <taxon>Dikarya</taxon>
        <taxon>Basidiomycota</taxon>
        <taxon>Agaricomycotina</taxon>
        <taxon>Agaricomycetes</taxon>
        <taxon>Sebacinales</taxon>
        <taxon>Serendipitaceae</taxon>
        <taxon>Serendipita</taxon>
    </lineage>
</organism>
<dbReference type="OrthoDB" id="1748564at2759"/>
<name>A0A0C3B3T8_SERVB</name>
<evidence type="ECO:0000313" key="1">
    <source>
        <dbReference type="EMBL" id="KIM26874.1"/>
    </source>
</evidence>
<reference evidence="2" key="2">
    <citation type="submission" date="2015-01" db="EMBL/GenBank/DDBJ databases">
        <title>Evolutionary Origins and Diversification of the Mycorrhizal Mutualists.</title>
        <authorList>
            <consortium name="DOE Joint Genome Institute"/>
            <consortium name="Mycorrhizal Genomics Consortium"/>
            <person name="Kohler A."/>
            <person name="Kuo A."/>
            <person name="Nagy L.G."/>
            <person name="Floudas D."/>
            <person name="Copeland A."/>
            <person name="Barry K.W."/>
            <person name="Cichocki N."/>
            <person name="Veneault-Fourrey C."/>
            <person name="LaButti K."/>
            <person name="Lindquist E.A."/>
            <person name="Lipzen A."/>
            <person name="Lundell T."/>
            <person name="Morin E."/>
            <person name="Murat C."/>
            <person name="Riley R."/>
            <person name="Ohm R."/>
            <person name="Sun H."/>
            <person name="Tunlid A."/>
            <person name="Henrissat B."/>
            <person name="Grigoriev I.V."/>
            <person name="Hibbett D.S."/>
            <person name="Martin F."/>
        </authorList>
    </citation>
    <scope>NUCLEOTIDE SEQUENCE [LARGE SCALE GENOMIC DNA]</scope>
    <source>
        <strain evidence="2">MAFF 305830</strain>
    </source>
</reference>
<gene>
    <name evidence="1" type="ORF">M408DRAFT_25133</name>
</gene>
<dbReference type="STRING" id="933852.A0A0C3B3T8"/>